<dbReference type="PANTHER" id="PTHR43732:SF1">
    <property type="entry name" value="RIBOSE 5-PHOSPHATE ISOMERASE"/>
    <property type="match status" value="1"/>
</dbReference>
<dbReference type="InterPro" id="IPR003500">
    <property type="entry name" value="RpiB_LacA_LacB"/>
</dbReference>
<dbReference type="InterPro" id="IPR036569">
    <property type="entry name" value="RpiB_LacA_LacB_sf"/>
</dbReference>
<dbReference type="EC" id="5.3.1.6" evidence="3"/>
<dbReference type="PANTHER" id="PTHR43732">
    <property type="entry name" value="RIBOSE 5-PHOSPHATE ISOMERASE-RELATED"/>
    <property type="match status" value="1"/>
</dbReference>
<dbReference type="SUPFAM" id="SSF89623">
    <property type="entry name" value="Ribose/Galactose isomerase RpiB/AlsB"/>
    <property type="match status" value="1"/>
</dbReference>
<dbReference type="InterPro" id="IPR051812">
    <property type="entry name" value="SPI_LacAB/RpiB"/>
</dbReference>
<accession>A0ABW9MDL0</accession>
<dbReference type="GO" id="GO:0004751">
    <property type="term" value="F:ribose-5-phosphate isomerase activity"/>
    <property type="evidence" value="ECO:0007669"/>
    <property type="project" value="UniProtKB-EC"/>
</dbReference>
<protein>
    <submittedName>
        <fullName evidence="3">Ribose 5-phosphate isomerase B</fullName>
        <ecNumber evidence="3">5.3.1.6</ecNumber>
    </submittedName>
</protein>
<dbReference type="RefSeq" id="WP_410035510.1">
    <property type="nucleotide sequence ID" value="NZ_JBGMEF010000018.1"/>
</dbReference>
<keyword evidence="4" id="KW-1185">Reference proteome</keyword>
<organism evidence="3 4">
    <name type="scientific">Anaerococcus kampingae</name>
    <dbReference type="NCBI Taxonomy" id="3115614"/>
    <lineage>
        <taxon>Bacteria</taxon>
        <taxon>Bacillati</taxon>
        <taxon>Bacillota</taxon>
        <taxon>Tissierellia</taxon>
        <taxon>Tissierellales</taxon>
        <taxon>Peptoniphilaceae</taxon>
        <taxon>Anaerococcus</taxon>
    </lineage>
</organism>
<proteinExistence type="inferred from homology"/>
<evidence type="ECO:0000313" key="3">
    <source>
        <dbReference type="EMBL" id="MFO3667073.1"/>
    </source>
</evidence>
<dbReference type="NCBIfam" id="TIGR01120">
    <property type="entry name" value="rpiB"/>
    <property type="match status" value="1"/>
</dbReference>
<sequence>MKFVLANDHGGIDLEPVVKEKLEDLGHEVIHVGTFDKNSCDYSDFAVKACEKIKAGEADFGVLICGTGLGMSISANKIKGIRAACVSEPFSAKMSRAHNNANILCLGARVIGSELCKMIVEEFATTDFEGDRHQRRIDKISKIEENN</sequence>
<dbReference type="Proteomes" id="UP001637994">
    <property type="component" value="Unassembled WGS sequence"/>
</dbReference>
<evidence type="ECO:0000256" key="1">
    <source>
        <dbReference type="ARBA" id="ARBA00008754"/>
    </source>
</evidence>
<comment type="similarity">
    <text evidence="1">Belongs to the LacAB/RpiB family.</text>
</comment>
<dbReference type="EMBL" id="JBGMEF010000018">
    <property type="protein sequence ID" value="MFO3667073.1"/>
    <property type="molecule type" value="Genomic_DNA"/>
</dbReference>
<evidence type="ECO:0000256" key="2">
    <source>
        <dbReference type="ARBA" id="ARBA00023235"/>
    </source>
</evidence>
<dbReference type="NCBIfam" id="TIGR00689">
    <property type="entry name" value="rpiB_lacA_lacB"/>
    <property type="match status" value="1"/>
</dbReference>
<reference evidence="3 4" key="1">
    <citation type="journal article" date="2025" name="Anaerobe">
        <title>Description of Anaerococcus kampingiae sp. nov., Anaerococcus groningensis sp. nov., Anaerococcus martiniensis sp. nov., and Anaerococcus cruorum sp. nov., isolated from human clinical specimens.</title>
        <authorList>
            <person name="Boiten K.E."/>
            <person name="Meijer J."/>
            <person name="van Wezel E.M."/>
            <person name="Veloo A.C.M."/>
        </authorList>
    </citation>
    <scope>NUCLEOTIDE SEQUENCE [LARGE SCALE GENOMIC DNA]</scope>
    <source>
        <strain evidence="3 4">ENR0874</strain>
    </source>
</reference>
<dbReference type="Gene3D" id="3.40.1400.10">
    <property type="entry name" value="Sugar-phosphate isomerase, RpiB/LacA/LacB"/>
    <property type="match status" value="1"/>
</dbReference>
<dbReference type="Pfam" id="PF02502">
    <property type="entry name" value="LacAB_rpiB"/>
    <property type="match status" value="1"/>
</dbReference>
<keyword evidence="2 3" id="KW-0413">Isomerase</keyword>
<dbReference type="InterPro" id="IPR004785">
    <property type="entry name" value="RpiB"/>
</dbReference>
<comment type="caution">
    <text evidence="3">The sequence shown here is derived from an EMBL/GenBank/DDBJ whole genome shotgun (WGS) entry which is preliminary data.</text>
</comment>
<dbReference type="PIRSF" id="PIRSF005384">
    <property type="entry name" value="RpiB_LacA_B"/>
    <property type="match status" value="1"/>
</dbReference>
<name>A0ABW9MDL0_9FIRM</name>
<dbReference type="NCBIfam" id="NF004051">
    <property type="entry name" value="PRK05571.1"/>
    <property type="match status" value="1"/>
</dbReference>
<evidence type="ECO:0000313" key="4">
    <source>
        <dbReference type="Proteomes" id="UP001637994"/>
    </source>
</evidence>
<gene>
    <name evidence="3" type="primary">rpiB</name>
    <name evidence="3" type="ORF">ACCQ42_04740</name>
</gene>